<evidence type="ECO:0000313" key="1">
    <source>
        <dbReference type="EMBL" id="JAD19651.1"/>
    </source>
</evidence>
<dbReference type="AlphaFoldDB" id="A0A0A8Y0X2"/>
<dbReference type="EMBL" id="GBRH01278244">
    <property type="protein sequence ID" value="JAD19651.1"/>
    <property type="molecule type" value="Transcribed_RNA"/>
</dbReference>
<accession>A0A0A8Y0X2</accession>
<reference evidence="1" key="2">
    <citation type="journal article" date="2015" name="Data Brief">
        <title>Shoot transcriptome of the giant reed, Arundo donax.</title>
        <authorList>
            <person name="Barrero R.A."/>
            <person name="Guerrero F.D."/>
            <person name="Moolhuijzen P."/>
            <person name="Goolsby J.A."/>
            <person name="Tidwell J."/>
            <person name="Bellgard S.E."/>
            <person name="Bellgard M.I."/>
        </authorList>
    </citation>
    <scope>NUCLEOTIDE SEQUENCE</scope>
    <source>
        <tissue evidence="1">Shoot tissue taken approximately 20 cm above the soil surface</tissue>
    </source>
</reference>
<sequence length="45" mass="5306">MSLFFFSKISSGCWPFNVFCSYLMVPISRLVPDARQRRTLGFMRL</sequence>
<name>A0A0A8Y0X2_ARUDO</name>
<protein>
    <submittedName>
        <fullName evidence="1">Uncharacterized protein</fullName>
    </submittedName>
</protein>
<organism evidence="1">
    <name type="scientific">Arundo donax</name>
    <name type="common">Giant reed</name>
    <name type="synonym">Donax arundinaceus</name>
    <dbReference type="NCBI Taxonomy" id="35708"/>
    <lineage>
        <taxon>Eukaryota</taxon>
        <taxon>Viridiplantae</taxon>
        <taxon>Streptophyta</taxon>
        <taxon>Embryophyta</taxon>
        <taxon>Tracheophyta</taxon>
        <taxon>Spermatophyta</taxon>
        <taxon>Magnoliopsida</taxon>
        <taxon>Liliopsida</taxon>
        <taxon>Poales</taxon>
        <taxon>Poaceae</taxon>
        <taxon>PACMAD clade</taxon>
        <taxon>Arundinoideae</taxon>
        <taxon>Arundineae</taxon>
        <taxon>Arundo</taxon>
    </lineage>
</organism>
<reference evidence="1" key="1">
    <citation type="submission" date="2014-09" db="EMBL/GenBank/DDBJ databases">
        <authorList>
            <person name="Magalhaes I.L.F."/>
            <person name="Oliveira U."/>
            <person name="Santos F.R."/>
            <person name="Vidigal T.H.D.A."/>
            <person name="Brescovit A.D."/>
            <person name="Santos A.J."/>
        </authorList>
    </citation>
    <scope>NUCLEOTIDE SEQUENCE</scope>
    <source>
        <tissue evidence="1">Shoot tissue taken approximately 20 cm above the soil surface</tissue>
    </source>
</reference>
<proteinExistence type="predicted"/>